<feature type="region of interest" description="Disordered" evidence="7">
    <location>
        <begin position="318"/>
        <end position="395"/>
    </location>
</feature>
<evidence type="ECO:0000256" key="7">
    <source>
        <dbReference type="SAM" id="MobiDB-lite"/>
    </source>
</evidence>
<dbReference type="NCBIfam" id="TIGR00607">
    <property type="entry name" value="rad52"/>
    <property type="match status" value="1"/>
</dbReference>
<evidence type="ECO:0000313" key="9">
    <source>
        <dbReference type="Proteomes" id="UP000005408"/>
    </source>
</evidence>
<keyword evidence="9" id="KW-1185">Reference proteome</keyword>
<dbReference type="PANTHER" id="PTHR12132">
    <property type="entry name" value="DNA REPAIR AND RECOMBINATION PROTEIN RAD52, RAD59"/>
    <property type="match status" value="1"/>
</dbReference>
<feature type="compositionally biased region" description="Polar residues" evidence="7">
    <location>
        <begin position="506"/>
        <end position="557"/>
    </location>
</feature>
<dbReference type="PANTHER" id="PTHR12132:SF1">
    <property type="entry name" value="DNA REPAIR PROTEIN RAD52 HOMOLOG"/>
    <property type="match status" value="1"/>
</dbReference>
<reference evidence="8" key="1">
    <citation type="submission" date="2022-08" db="UniProtKB">
        <authorList>
            <consortium name="EnsemblMetazoa"/>
        </authorList>
    </citation>
    <scope>IDENTIFICATION</scope>
    <source>
        <strain evidence="8">05x7-T-G4-1.051#20</strain>
    </source>
</reference>
<organism evidence="8 9">
    <name type="scientific">Magallana gigas</name>
    <name type="common">Pacific oyster</name>
    <name type="synonym">Crassostrea gigas</name>
    <dbReference type="NCBI Taxonomy" id="29159"/>
    <lineage>
        <taxon>Eukaryota</taxon>
        <taxon>Metazoa</taxon>
        <taxon>Spiralia</taxon>
        <taxon>Lophotrochozoa</taxon>
        <taxon>Mollusca</taxon>
        <taxon>Bivalvia</taxon>
        <taxon>Autobranchia</taxon>
        <taxon>Pteriomorphia</taxon>
        <taxon>Ostreida</taxon>
        <taxon>Ostreoidea</taxon>
        <taxon>Ostreidae</taxon>
        <taxon>Magallana</taxon>
    </lineage>
</organism>
<evidence type="ECO:0000256" key="5">
    <source>
        <dbReference type="ARBA" id="ARBA00053354"/>
    </source>
</evidence>
<evidence type="ECO:0000256" key="2">
    <source>
        <dbReference type="ARBA" id="ARBA00022763"/>
    </source>
</evidence>
<dbReference type="GO" id="GO:0005634">
    <property type="term" value="C:nucleus"/>
    <property type="evidence" value="ECO:0007669"/>
    <property type="project" value="InterPro"/>
</dbReference>
<dbReference type="Proteomes" id="UP000005408">
    <property type="component" value="Unassembled WGS sequence"/>
</dbReference>
<evidence type="ECO:0000256" key="1">
    <source>
        <dbReference type="ARBA" id="ARBA00006638"/>
    </source>
</evidence>
<name>A0A8W8M0P8_MAGGI</name>
<comment type="similarity">
    <text evidence="1">Belongs to the RAD52 family.</text>
</comment>
<keyword evidence="4" id="KW-0234">DNA repair</keyword>
<evidence type="ECO:0000256" key="6">
    <source>
        <dbReference type="ARBA" id="ARBA00073403"/>
    </source>
</evidence>
<dbReference type="GO" id="GO:0006312">
    <property type="term" value="P:mitotic recombination"/>
    <property type="evidence" value="ECO:0007669"/>
    <property type="project" value="TreeGrafter"/>
</dbReference>
<dbReference type="GO" id="GO:0010792">
    <property type="term" value="P:DNA double-strand break processing involved in repair via single-strand annealing"/>
    <property type="evidence" value="ECO:0007669"/>
    <property type="project" value="UniProtKB-ARBA"/>
</dbReference>
<dbReference type="EnsemblMetazoa" id="G31036.2">
    <property type="protein sequence ID" value="G31036.2:cds"/>
    <property type="gene ID" value="G31036"/>
</dbReference>
<dbReference type="SUPFAM" id="SSF54768">
    <property type="entry name" value="dsRNA-binding domain-like"/>
    <property type="match status" value="1"/>
</dbReference>
<keyword evidence="2" id="KW-0227">DNA damage</keyword>
<evidence type="ECO:0000313" key="8">
    <source>
        <dbReference type="EnsemblMetazoa" id="G31036.2:cds"/>
    </source>
</evidence>
<evidence type="ECO:0000256" key="4">
    <source>
        <dbReference type="ARBA" id="ARBA00023204"/>
    </source>
</evidence>
<feature type="region of interest" description="Disordered" evidence="7">
    <location>
        <begin position="417"/>
        <end position="469"/>
    </location>
</feature>
<feature type="compositionally biased region" description="Basic and acidic residues" evidence="7">
    <location>
        <begin position="491"/>
        <end position="500"/>
    </location>
</feature>
<feature type="compositionally biased region" description="Polar residues" evidence="7">
    <location>
        <begin position="202"/>
        <end position="235"/>
    </location>
</feature>
<dbReference type="InterPro" id="IPR007232">
    <property type="entry name" value="Rad52_Rad59_Rad22"/>
</dbReference>
<feature type="region of interest" description="Disordered" evidence="7">
    <location>
        <begin position="489"/>
        <end position="565"/>
    </location>
</feature>
<protein>
    <recommendedName>
        <fullName evidence="6">DNA repair protein RAD52 homolog</fullName>
    </recommendedName>
</protein>
<dbReference type="Pfam" id="PF04098">
    <property type="entry name" value="Rad52_Rad22"/>
    <property type="match status" value="1"/>
</dbReference>
<dbReference type="GO" id="GO:0000730">
    <property type="term" value="P:DNA recombinase assembly"/>
    <property type="evidence" value="ECO:0007669"/>
    <property type="project" value="InterPro"/>
</dbReference>
<feature type="compositionally biased region" description="Polar residues" evidence="7">
    <location>
        <begin position="417"/>
        <end position="433"/>
    </location>
</feature>
<feature type="region of interest" description="Disordered" evidence="7">
    <location>
        <begin position="189"/>
        <end position="275"/>
    </location>
</feature>
<feature type="compositionally biased region" description="Basic and acidic residues" evidence="7">
    <location>
        <begin position="373"/>
        <end position="392"/>
    </location>
</feature>
<dbReference type="InterPro" id="IPR042525">
    <property type="entry name" value="Rad52_Rad59_Rad22_sf"/>
</dbReference>
<dbReference type="InterPro" id="IPR004585">
    <property type="entry name" value="DNA_recomb/repair_Rad52"/>
</dbReference>
<sequence length="565" mass="62663">YGAIIQECKHDYDNRMASFGQIEYSPEEQDAIQNALRQKLGPEFISQRAGAGGQRLAYIEGWRLINLANEMFGFNGWSHSVTQQTVDFVDHCGGRYFVGVSAFVKVQLKDGVFHEDIGYGVSEGMKSKALSIEKARKEAVTDGLKRALKSFGNSMGNCLADKDYLKCINRAPKPTARVYDLEGMRKTDQDEGIEHARKNSNLRRLSNQRMASSEQTNQNLGRNLNSVSTTNQTSDTDSRDTGIGSRDNITVTTSNSSNENISKHSNSREGNKVSMVTESVRVTGRTSLASKENINPRDAEVIVKTEWVSAEVALGGEEDQPPQEFVRRGSLPLNHGVGTGMNLRHKRTQSVQRVEPESISAPPSSSREDEDDLKAKQERLQRQRQKQMEFKQKLTVKQTDNTTINTIGKLTVKQTDNTTINTIGPPMATSTPAFNGLGPPIHASSPKVGPRARPQSSSEPSPNQPELLPEENYEDTEIWNNSLDIESIDPSGEHLVDGLGKKQHNGSKSLYNSESRGRTPTKSTTVQHRPNTMTNHYPVTKAASRQATNHTDDISNVQKRRRVDV</sequence>
<proteinExistence type="inferred from homology"/>
<accession>A0A8W8M0P8</accession>
<comment type="function">
    <text evidence="5">Involved in double-stranded break repair. Plays a central role in genetic recombination and DNA repair by promoting the annealing of complementary single-stranded DNA and by stimulation of the RAD51 recombinase.</text>
</comment>
<evidence type="ECO:0000256" key="3">
    <source>
        <dbReference type="ARBA" id="ARBA00023172"/>
    </source>
</evidence>
<keyword evidence="3" id="KW-0233">DNA recombination</keyword>
<dbReference type="FunFam" id="3.30.390.80:FF:000001">
    <property type="entry name" value="DNA repair protein RAD52 homolog"/>
    <property type="match status" value="1"/>
</dbReference>
<dbReference type="AlphaFoldDB" id="A0A8W8M0P8"/>
<feature type="compositionally biased region" description="Polar residues" evidence="7">
    <location>
        <begin position="247"/>
        <end position="264"/>
    </location>
</feature>
<dbReference type="Gene3D" id="3.30.390.80">
    <property type="entry name" value="DNA repair protein Rad52/59/22"/>
    <property type="match status" value="1"/>
</dbReference>
<dbReference type="InterPro" id="IPR041247">
    <property type="entry name" value="Rad52_fam"/>
</dbReference>
<feature type="compositionally biased region" description="Low complexity" evidence="7">
    <location>
        <begin position="454"/>
        <end position="467"/>
    </location>
</feature>